<dbReference type="EMBL" id="BARS01048782">
    <property type="protein sequence ID" value="GAG28273.1"/>
    <property type="molecule type" value="Genomic_DNA"/>
</dbReference>
<comment type="caution">
    <text evidence="1">The sequence shown here is derived from an EMBL/GenBank/DDBJ whole genome shotgun (WGS) entry which is preliminary data.</text>
</comment>
<reference evidence="1" key="1">
    <citation type="journal article" date="2014" name="Front. Microbiol.">
        <title>High frequency of phylogenetically diverse reductive dehalogenase-homologous genes in deep subseafloor sedimentary metagenomes.</title>
        <authorList>
            <person name="Kawai M."/>
            <person name="Futagami T."/>
            <person name="Toyoda A."/>
            <person name="Takaki Y."/>
            <person name="Nishi S."/>
            <person name="Hori S."/>
            <person name="Arai W."/>
            <person name="Tsubouchi T."/>
            <person name="Morono Y."/>
            <person name="Uchiyama I."/>
            <person name="Ito T."/>
            <person name="Fujiyama A."/>
            <person name="Inagaki F."/>
            <person name="Takami H."/>
        </authorList>
    </citation>
    <scope>NUCLEOTIDE SEQUENCE</scope>
    <source>
        <strain evidence="1">Expedition CK06-06</strain>
    </source>
</reference>
<evidence type="ECO:0000313" key="1">
    <source>
        <dbReference type="EMBL" id="GAG28273.1"/>
    </source>
</evidence>
<protein>
    <submittedName>
        <fullName evidence="1">Uncharacterized protein</fullName>
    </submittedName>
</protein>
<gene>
    <name evidence="1" type="ORF">S01H1_73047</name>
</gene>
<organism evidence="1">
    <name type="scientific">marine sediment metagenome</name>
    <dbReference type="NCBI Taxonomy" id="412755"/>
    <lineage>
        <taxon>unclassified sequences</taxon>
        <taxon>metagenomes</taxon>
        <taxon>ecological metagenomes</taxon>
    </lineage>
</organism>
<accession>X0WUV7</accession>
<dbReference type="AlphaFoldDB" id="X0WUV7"/>
<proteinExistence type="predicted"/>
<sequence length="136" mass="15342">MPDVESPTTYGEYYWATQVEAAKVHEDAMEKAIAPFIPKIFADAEIRAAMPFDFLPKLEKLLEFPEAGLAGVGGRFVSEVADQAVSMVMTPALRKTQYAANRIFKNMILTPDQGTSLFRRKRITPQHFEDVFKNAR</sequence>
<name>X0WUV7_9ZZZZ</name>
<feature type="non-terminal residue" evidence="1">
    <location>
        <position position="136"/>
    </location>
</feature>